<dbReference type="EMBL" id="JAAAPO010000005">
    <property type="protein sequence ID" value="NBC37700.1"/>
    <property type="molecule type" value="Genomic_DNA"/>
</dbReference>
<organism evidence="1 2">
    <name type="scientific">Novosphingobium ovatum</name>
    <dbReference type="NCBI Taxonomy" id="1908523"/>
    <lineage>
        <taxon>Bacteria</taxon>
        <taxon>Pseudomonadati</taxon>
        <taxon>Pseudomonadota</taxon>
        <taxon>Alphaproteobacteria</taxon>
        <taxon>Sphingomonadales</taxon>
        <taxon>Sphingomonadaceae</taxon>
        <taxon>Novosphingobium</taxon>
    </lineage>
</organism>
<name>A0ABW9XGM5_9SPHN</name>
<proteinExistence type="predicted"/>
<dbReference type="Pfam" id="PF10983">
    <property type="entry name" value="DUF2793"/>
    <property type="match status" value="1"/>
</dbReference>
<protein>
    <submittedName>
        <fullName evidence="1">DUF2793 domain-containing protein</fullName>
    </submittedName>
</protein>
<reference evidence="2" key="1">
    <citation type="submission" date="2020-01" db="EMBL/GenBank/DDBJ databases">
        <title>Sphingomonas sp. strain CSW-10.</title>
        <authorList>
            <person name="Chen W.-M."/>
        </authorList>
    </citation>
    <scope>NUCLEOTIDE SEQUENCE [LARGE SCALE GENOMIC DNA]</scope>
    <source>
        <strain evidence="2">FSY-8</strain>
    </source>
</reference>
<comment type="caution">
    <text evidence="1">The sequence shown here is derived from an EMBL/GenBank/DDBJ whole genome shotgun (WGS) entry which is preliminary data.</text>
</comment>
<evidence type="ECO:0000313" key="1">
    <source>
        <dbReference type="EMBL" id="NBC37700.1"/>
    </source>
</evidence>
<dbReference type="InterPro" id="IPR021251">
    <property type="entry name" value="DUF2793"/>
</dbReference>
<dbReference type="Proteomes" id="UP000753724">
    <property type="component" value="Unassembled WGS sequence"/>
</dbReference>
<gene>
    <name evidence="1" type="ORF">GTZ99_14185</name>
</gene>
<dbReference type="RefSeq" id="WP_161719961.1">
    <property type="nucleotide sequence ID" value="NZ_JAAAPO010000005.1"/>
</dbReference>
<keyword evidence="2" id="KW-1185">Reference proteome</keyword>
<accession>A0ABW9XGM5</accession>
<evidence type="ECO:0000313" key="2">
    <source>
        <dbReference type="Proteomes" id="UP000753724"/>
    </source>
</evidence>
<sequence>MTDTITFSSASPRFGLPLLFSGQSQKEVFVNEALALADALMHCAIEGSASAPPATAIDGTCWLVSTGATGDWAGMDGKLACRQADNWLFVTPRDGMLLLNRATGQNMRFAGSWKSASSIAAPAGGSTVDSEARAAINSLINALQTAGILSS</sequence>